<dbReference type="InterPro" id="IPR044063">
    <property type="entry name" value="ZF_RING_GID"/>
</dbReference>
<dbReference type="OMA" id="LIRECKM"/>
<dbReference type="OrthoDB" id="1933281at2759"/>
<dbReference type="FunFam" id="3.30.40.10:FF:000143">
    <property type="entry name" value="Regulator of gluconeogenesis Rmd5"/>
    <property type="match status" value="1"/>
</dbReference>
<evidence type="ECO:0000256" key="8">
    <source>
        <dbReference type="ARBA" id="ARBA00080744"/>
    </source>
</evidence>
<reference evidence="11 12" key="1">
    <citation type="submission" date="2016-10" db="EMBL/GenBank/DDBJ databases">
        <title>Genome sequence of the basidiomycete white-rot fungus Trametes pubescens.</title>
        <authorList>
            <person name="Makela M.R."/>
            <person name="Granchi Z."/>
            <person name="Peng M."/>
            <person name="De Vries R.P."/>
            <person name="Grigoriev I."/>
            <person name="Riley R."/>
            <person name="Hilden K."/>
        </authorList>
    </citation>
    <scope>NUCLEOTIDE SEQUENCE [LARGE SCALE GENOMIC DNA]</scope>
    <source>
        <strain evidence="11 12">FBCC735</strain>
    </source>
</reference>
<dbReference type="GO" id="GO:0061630">
    <property type="term" value="F:ubiquitin protein ligase activity"/>
    <property type="evidence" value="ECO:0007669"/>
    <property type="project" value="InterPro"/>
</dbReference>
<dbReference type="PANTHER" id="PTHR12170">
    <property type="entry name" value="MACROPHAGE ERYTHROBLAST ATTACHER-RELATED"/>
    <property type="match status" value="1"/>
</dbReference>
<dbReference type="GO" id="GO:0005634">
    <property type="term" value="C:nucleus"/>
    <property type="evidence" value="ECO:0007669"/>
    <property type="project" value="TreeGrafter"/>
</dbReference>
<dbReference type="InterPro" id="IPR024964">
    <property type="entry name" value="CTLH/CRA"/>
</dbReference>
<dbReference type="PROSITE" id="PS51867">
    <property type="entry name" value="ZF_RING_GID"/>
    <property type="match status" value="1"/>
</dbReference>
<proteinExistence type="inferred from homology"/>
<evidence type="ECO:0000256" key="6">
    <source>
        <dbReference type="ARBA" id="ARBA00061136"/>
    </source>
</evidence>
<name>A0A1M2W7B5_TRAPU</name>
<feature type="zinc finger region" description="RING-Gid-type" evidence="9">
    <location>
        <begin position="395"/>
        <end position="441"/>
    </location>
</feature>
<dbReference type="AlphaFoldDB" id="A0A1M2W7B5"/>
<dbReference type="InterPro" id="IPR045098">
    <property type="entry name" value="Fyv10_fam"/>
</dbReference>
<sequence length="441" mass="48455">MQLIGLLAAGRAGGAFRGTRLGDVASTARSSAGHGLFHLDRPATMDAPLKELAKLDKLTAGTSSAKGKAPSIDQSLDALLESLRNAKERFSSGTGSQATLETLVKRVEEKKKEIDDRQKEVYNALAKFGKALDKVRCLRAPAKRMRVSRAVQKFTNPLPSYEPLFTSLEAKAALERTMAIHFMRTGQFGIAETFLSESNVEVPGLTRHELLILNQVMQSLRSGDVSLALEWASEIRPSEQLKLRGSPLRFHLHRFEYLRQLLAPQPDVASAIAYARANFPPFFAQHAVEVGRLMNCATYLPLDRFLNSPYADFASPSIQLDLEALFATEYCAAIGMGRQAPLRVISDIGGGGALARIEKGRKVMRERKSEWSQSDELPIEIPLPPENRYHSVFACPVSKEQSTEANPPMMMACGHVITKESLQKLSKQGGYVDGDGLLYAV</sequence>
<dbReference type="PANTHER" id="PTHR12170:SF3">
    <property type="entry name" value="GH10162P"/>
    <property type="match status" value="1"/>
</dbReference>
<dbReference type="GO" id="GO:0008270">
    <property type="term" value="F:zinc ion binding"/>
    <property type="evidence" value="ECO:0007669"/>
    <property type="project" value="UniProtKB-KW"/>
</dbReference>
<comment type="similarity">
    <text evidence="6">Belongs to the RMD5/GID2 family.</text>
</comment>
<evidence type="ECO:0000256" key="3">
    <source>
        <dbReference type="ARBA" id="ARBA00022723"/>
    </source>
</evidence>
<dbReference type="GO" id="GO:0043161">
    <property type="term" value="P:proteasome-mediated ubiquitin-dependent protein catabolic process"/>
    <property type="evidence" value="ECO:0007669"/>
    <property type="project" value="InterPro"/>
</dbReference>
<evidence type="ECO:0000256" key="5">
    <source>
        <dbReference type="ARBA" id="ARBA00022833"/>
    </source>
</evidence>
<dbReference type="GO" id="GO:0034657">
    <property type="term" value="C:GID complex"/>
    <property type="evidence" value="ECO:0007669"/>
    <property type="project" value="TreeGrafter"/>
</dbReference>
<evidence type="ECO:0000259" key="10">
    <source>
        <dbReference type="PROSITE" id="PS51867"/>
    </source>
</evidence>
<evidence type="ECO:0000313" key="12">
    <source>
        <dbReference type="Proteomes" id="UP000184267"/>
    </source>
</evidence>
<organism evidence="11 12">
    <name type="scientific">Trametes pubescens</name>
    <name type="common">White-rot fungus</name>
    <dbReference type="NCBI Taxonomy" id="154538"/>
    <lineage>
        <taxon>Eukaryota</taxon>
        <taxon>Fungi</taxon>
        <taxon>Dikarya</taxon>
        <taxon>Basidiomycota</taxon>
        <taxon>Agaricomycotina</taxon>
        <taxon>Agaricomycetes</taxon>
        <taxon>Polyporales</taxon>
        <taxon>Polyporaceae</taxon>
        <taxon>Trametes</taxon>
    </lineage>
</organism>
<keyword evidence="5" id="KW-0862">Zinc</keyword>
<dbReference type="Pfam" id="PF10607">
    <property type="entry name" value="CTLH"/>
    <property type="match status" value="1"/>
</dbReference>
<evidence type="ECO:0000256" key="7">
    <source>
        <dbReference type="ARBA" id="ARBA00075398"/>
    </source>
</evidence>
<evidence type="ECO:0000256" key="4">
    <source>
        <dbReference type="ARBA" id="ARBA00022771"/>
    </source>
</evidence>
<evidence type="ECO:0000256" key="2">
    <source>
        <dbReference type="ARBA" id="ARBA00022490"/>
    </source>
</evidence>
<gene>
    <name evidence="11" type="ORF">TRAPUB_4383</name>
</gene>
<keyword evidence="12" id="KW-1185">Reference proteome</keyword>
<keyword evidence="4 9" id="KW-0863">Zinc-finger</keyword>
<evidence type="ECO:0000313" key="11">
    <source>
        <dbReference type="EMBL" id="OJT15747.1"/>
    </source>
</evidence>
<dbReference type="EMBL" id="MNAD01000137">
    <property type="protein sequence ID" value="OJT15747.1"/>
    <property type="molecule type" value="Genomic_DNA"/>
</dbReference>
<keyword evidence="3" id="KW-0479">Metal-binding</keyword>
<comment type="subcellular location">
    <subcellularLocation>
        <location evidence="1">Cytoplasm</location>
    </subcellularLocation>
</comment>
<dbReference type="STRING" id="154538.A0A1M2W7B5"/>
<dbReference type="Proteomes" id="UP000184267">
    <property type="component" value="Unassembled WGS sequence"/>
</dbReference>
<keyword evidence="2" id="KW-0963">Cytoplasm</keyword>
<feature type="domain" description="RING-Gid-type" evidence="10">
    <location>
        <begin position="395"/>
        <end position="441"/>
    </location>
</feature>
<protein>
    <recommendedName>
        <fullName evidence="8">GID complex catalytic subunit 2</fullName>
    </recommendedName>
    <alternativeName>
        <fullName evidence="7">Glucose-induced degradation protein 2</fullName>
    </alternativeName>
</protein>
<accession>A0A1M2W7B5</accession>
<evidence type="ECO:0000256" key="9">
    <source>
        <dbReference type="PROSITE-ProRule" id="PRU01215"/>
    </source>
</evidence>
<dbReference type="GO" id="GO:0005737">
    <property type="term" value="C:cytoplasm"/>
    <property type="evidence" value="ECO:0007669"/>
    <property type="project" value="UniProtKB-SubCell"/>
</dbReference>
<comment type="caution">
    <text evidence="11">The sequence shown here is derived from an EMBL/GenBank/DDBJ whole genome shotgun (WGS) entry which is preliminary data.</text>
</comment>
<evidence type="ECO:0000256" key="1">
    <source>
        <dbReference type="ARBA" id="ARBA00004496"/>
    </source>
</evidence>